<evidence type="ECO:0000256" key="1">
    <source>
        <dbReference type="SAM" id="SignalP"/>
    </source>
</evidence>
<comment type="caution">
    <text evidence="2">The sequence shown here is derived from an EMBL/GenBank/DDBJ whole genome shotgun (WGS) entry which is preliminary data.</text>
</comment>
<evidence type="ECO:0000313" key="3">
    <source>
        <dbReference type="Proteomes" id="UP001196413"/>
    </source>
</evidence>
<gene>
    <name evidence="2" type="ORF">KIN20_037959</name>
</gene>
<sequence>MLSSSWLLFISTLCVLFPQLFAKKACRDLLACVIEKGCINLPWLIQRAQNAEISAQLYNDIDSAIDYGCIFTSGCPAQCTSCSLCHNSRLRVMKVLAGIDPNVGSQCGELLECAKKCVASTSSSIATVGQCLRQRCAFHCFNGSCPKCNAFVTKVFNQMCVSGELRDRVKGFKGQCSDLIREVVHTKFRKEFDNYSPSIRR</sequence>
<name>A0AAD5WLG4_PARTN</name>
<dbReference type="PANTHER" id="PTHR38612:SF1">
    <property type="entry name" value="PROTEIN CBG06620"/>
    <property type="match status" value="1"/>
</dbReference>
<accession>A0AAD5WLG4</accession>
<organism evidence="2 3">
    <name type="scientific">Parelaphostrongylus tenuis</name>
    <name type="common">Meningeal worm</name>
    <dbReference type="NCBI Taxonomy" id="148309"/>
    <lineage>
        <taxon>Eukaryota</taxon>
        <taxon>Metazoa</taxon>
        <taxon>Ecdysozoa</taxon>
        <taxon>Nematoda</taxon>
        <taxon>Chromadorea</taxon>
        <taxon>Rhabditida</taxon>
        <taxon>Rhabditina</taxon>
        <taxon>Rhabditomorpha</taxon>
        <taxon>Strongyloidea</taxon>
        <taxon>Metastrongylidae</taxon>
        <taxon>Parelaphostrongylus</taxon>
    </lineage>
</organism>
<dbReference type="EMBL" id="JAHQIW010007492">
    <property type="protein sequence ID" value="KAJ1374857.1"/>
    <property type="molecule type" value="Genomic_DNA"/>
</dbReference>
<dbReference type="PANTHER" id="PTHR38612">
    <property type="entry name" value="PROTEIN DCT-5-RELATED"/>
    <property type="match status" value="1"/>
</dbReference>
<dbReference type="AlphaFoldDB" id="A0AAD5WLG4"/>
<dbReference type="Proteomes" id="UP001196413">
    <property type="component" value="Unassembled WGS sequence"/>
</dbReference>
<feature type="signal peptide" evidence="1">
    <location>
        <begin position="1"/>
        <end position="22"/>
    </location>
</feature>
<keyword evidence="3" id="KW-1185">Reference proteome</keyword>
<protein>
    <submittedName>
        <fullName evidence="2">Uncharacterized protein</fullName>
    </submittedName>
</protein>
<evidence type="ECO:0000313" key="2">
    <source>
        <dbReference type="EMBL" id="KAJ1374857.1"/>
    </source>
</evidence>
<dbReference type="InterPro" id="IPR035161">
    <property type="entry name" value="DUF5332"/>
</dbReference>
<reference evidence="2" key="1">
    <citation type="submission" date="2021-06" db="EMBL/GenBank/DDBJ databases">
        <title>Parelaphostrongylus tenuis whole genome reference sequence.</title>
        <authorList>
            <person name="Garwood T.J."/>
            <person name="Larsen P.A."/>
            <person name="Fountain-Jones N.M."/>
            <person name="Garbe J.R."/>
            <person name="Macchietto M.G."/>
            <person name="Kania S.A."/>
            <person name="Gerhold R.W."/>
            <person name="Richards J.E."/>
            <person name="Wolf T.M."/>
        </authorList>
    </citation>
    <scope>NUCLEOTIDE SEQUENCE</scope>
    <source>
        <strain evidence="2">MNPRO001-30</strain>
        <tissue evidence="2">Meninges</tissue>
    </source>
</reference>
<keyword evidence="1" id="KW-0732">Signal</keyword>
<feature type="chain" id="PRO_5041964587" evidence="1">
    <location>
        <begin position="23"/>
        <end position="201"/>
    </location>
</feature>
<proteinExistence type="predicted"/>
<dbReference type="Pfam" id="PF17266">
    <property type="entry name" value="DUF5332"/>
    <property type="match status" value="1"/>
</dbReference>